<sequence>MDMLLFYICNFGFVVFCICNVGIKFVRLLELSMDMGVRGQDEGALPRVVCNSGLRGQSLIQYHVVVNESHYVAMVVVSRVLNGRCDVATYGHDVATI</sequence>
<protein>
    <submittedName>
        <fullName evidence="2">Uncharacterized protein</fullName>
    </submittedName>
</protein>
<gene>
    <name evidence="2" type="ORF">LSAT_V11C300123960</name>
</gene>
<proteinExistence type="predicted"/>
<name>A0A9R1XK50_LACSA</name>
<dbReference type="Proteomes" id="UP000235145">
    <property type="component" value="Unassembled WGS sequence"/>
</dbReference>
<evidence type="ECO:0000313" key="2">
    <source>
        <dbReference type="EMBL" id="KAJ0217720.1"/>
    </source>
</evidence>
<evidence type="ECO:0000256" key="1">
    <source>
        <dbReference type="SAM" id="Phobius"/>
    </source>
</evidence>
<accession>A0A9R1XK50</accession>
<keyword evidence="1" id="KW-0472">Membrane</keyword>
<keyword evidence="1" id="KW-0812">Transmembrane</keyword>
<keyword evidence="1" id="KW-1133">Transmembrane helix</keyword>
<comment type="caution">
    <text evidence="2">The sequence shown here is derived from an EMBL/GenBank/DDBJ whole genome shotgun (WGS) entry which is preliminary data.</text>
</comment>
<feature type="transmembrane region" description="Helical" evidence="1">
    <location>
        <begin position="6"/>
        <end position="26"/>
    </location>
</feature>
<dbReference type="EMBL" id="NBSK02000003">
    <property type="protein sequence ID" value="KAJ0217720.1"/>
    <property type="molecule type" value="Genomic_DNA"/>
</dbReference>
<evidence type="ECO:0000313" key="3">
    <source>
        <dbReference type="Proteomes" id="UP000235145"/>
    </source>
</evidence>
<reference evidence="2 3" key="1">
    <citation type="journal article" date="2017" name="Nat. Commun.">
        <title>Genome assembly with in vitro proximity ligation data and whole-genome triplication in lettuce.</title>
        <authorList>
            <person name="Reyes-Chin-Wo S."/>
            <person name="Wang Z."/>
            <person name="Yang X."/>
            <person name="Kozik A."/>
            <person name="Arikit S."/>
            <person name="Song C."/>
            <person name="Xia L."/>
            <person name="Froenicke L."/>
            <person name="Lavelle D.O."/>
            <person name="Truco M.J."/>
            <person name="Xia R."/>
            <person name="Zhu S."/>
            <person name="Xu C."/>
            <person name="Xu H."/>
            <person name="Xu X."/>
            <person name="Cox K."/>
            <person name="Korf I."/>
            <person name="Meyers B.C."/>
            <person name="Michelmore R.W."/>
        </authorList>
    </citation>
    <scope>NUCLEOTIDE SEQUENCE [LARGE SCALE GENOMIC DNA]</scope>
    <source>
        <strain evidence="3">cv. Salinas</strain>
        <tissue evidence="2">Seedlings</tissue>
    </source>
</reference>
<keyword evidence="3" id="KW-1185">Reference proteome</keyword>
<organism evidence="2 3">
    <name type="scientific">Lactuca sativa</name>
    <name type="common">Garden lettuce</name>
    <dbReference type="NCBI Taxonomy" id="4236"/>
    <lineage>
        <taxon>Eukaryota</taxon>
        <taxon>Viridiplantae</taxon>
        <taxon>Streptophyta</taxon>
        <taxon>Embryophyta</taxon>
        <taxon>Tracheophyta</taxon>
        <taxon>Spermatophyta</taxon>
        <taxon>Magnoliopsida</taxon>
        <taxon>eudicotyledons</taxon>
        <taxon>Gunneridae</taxon>
        <taxon>Pentapetalae</taxon>
        <taxon>asterids</taxon>
        <taxon>campanulids</taxon>
        <taxon>Asterales</taxon>
        <taxon>Asteraceae</taxon>
        <taxon>Cichorioideae</taxon>
        <taxon>Cichorieae</taxon>
        <taxon>Lactucinae</taxon>
        <taxon>Lactuca</taxon>
    </lineage>
</organism>
<dbReference type="AlphaFoldDB" id="A0A9R1XK50"/>